<dbReference type="PROSITE" id="PS50268">
    <property type="entry name" value="CADHERIN_2"/>
    <property type="match status" value="2"/>
</dbReference>
<evidence type="ECO:0000313" key="11">
    <source>
        <dbReference type="Proteomes" id="UP000014760"/>
    </source>
</evidence>
<evidence type="ECO:0000256" key="3">
    <source>
        <dbReference type="ARBA" id="ARBA00022737"/>
    </source>
</evidence>
<dbReference type="HOGENOM" id="CLU_1850103_0_0_1"/>
<dbReference type="InterPro" id="IPR050971">
    <property type="entry name" value="Cadherin-domain_protein"/>
</dbReference>
<organism evidence="10 11">
    <name type="scientific">Capitella teleta</name>
    <name type="common">Polychaete worm</name>
    <dbReference type="NCBI Taxonomy" id="283909"/>
    <lineage>
        <taxon>Eukaryota</taxon>
        <taxon>Metazoa</taxon>
        <taxon>Spiralia</taxon>
        <taxon>Lophotrochozoa</taxon>
        <taxon>Annelida</taxon>
        <taxon>Polychaeta</taxon>
        <taxon>Sedentaria</taxon>
        <taxon>Scolecida</taxon>
        <taxon>Capitellidae</taxon>
        <taxon>Capitella</taxon>
    </lineage>
</organism>
<keyword evidence="5" id="KW-0130">Cell adhesion</keyword>
<comment type="subcellular location">
    <subcellularLocation>
        <location evidence="1">Membrane</location>
    </subcellularLocation>
</comment>
<evidence type="ECO:0000256" key="1">
    <source>
        <dbReference type="ARBA" id="ARBA00004370"/>
    </source>
</evidence>
<dbReference type="OrthoDB" id="6102227at2759"/>
<feature type="domain" description="Cadherin" evidence="9">
    <location>
        <begin position="1"/>
        <end position="43"/>
    </location>
</feature>
<reference evidence="10" key="3">
    <citation type="submission" date="2015-06" db="UniProtKB">
        <authorList>
            <consortium name="EnsemblMetazoa"/>
        </authorList>
    </citation>
    <scope>IDENTIFICATION</scope>
</reference>
<dbReference type="Proteomes" id="UP000014760">
    <property type="component" value="Unassembled WGS sequence"/>
</dbReference>
<dbReference type="EnsemblMetazoa" id="CapteT86451">
    <property type="protein sequence ID" value="CapteP86451"/>
    <property type="gene ID" value="CapteG86451"/>
</dbReference>
<dbReference type="InterPro" id="IPR015919">
    <property type="entry name" value="Cadherin-like_sf"/>
</dbReference>
<dbReference type="PRINTS" id="PR00205">
    <property type="entry name" value="CADHERIN"/>
</dbReference>
<dbReference type="OMA" id="AGTHITR"/>
<dbReference type="InterPro" id="IPR020894">
    <property type="entry name" value="Cadherin_CS"/>
</dbReference>
<evidence type="ECO:0000256" key="6">
    <source>
        <dbReference type="ARBA" id="ARBA00022989"/>
    </source>
</evidence>
<evidence type="ECO:0000313" key="10">
    <source>
        <dbReference type="EnsemblMetazoa" id="CapteP86451"/>
    </source>
</evidence>
<dbReference type="EMBL" id="AMQN01004525">
    <property type="status" value="NOT_ANNOTATED_CDS"/>
    <property type="molecule type" value="Genomic_DNA"/>
</dbReference>
<proteinExistence type="predicted"/>
<reference evidence="11" key="1">
    <citation type="submission" date="2012-12" db="EMBL/GenBank/DDBJ databases">
        <authorList>
            <person name="Hellsten U."/>
            <person name="Grimwood J."/>
            <person name="Chapman J.A."/>
            <person name="Shapiro H."/>
            <person name="Aerts A."/>
            <person name="Otillar R.P."/>
            <person name="Terry A.Y."/>
            <person name="Boore J.L."/>
            <person name="Simakov O."/>
            <person name="Marletaz F."/>
            <person name="Cho S.-J."/>
            <person name="Edsinger-Gonzales E."/>
            <person name="Havlak P."/>
            <person name="Kuo D.-H."/>
            <person name="Larsson T."/>
            <person name="Lv J."/>
            <person name="Arendt D."/>
            <person name="Savage R."/>
            <person name="Osoegawa K."/>
            <person name="de Jong P."/>
            <person name="Lindberg D.R."/>
            <person name="Seaver E.C."/>
            <person name="Weisblat D.A."/>
            <person name="Putnam N.H."/>
            <person name="Grigoriev I.V."/>
            <person name="Rokhsar D.S."/>
        </authorList>
    </citation>
    <scope>NUCLEOTIDE SEQUENCE</scope>
    <source>
        <strain evidence="11">I ESC-2004</strain>
    </source>
</reference>
<evidence type="ECO:0000256" key="4">
    <source>
        <dbReference type="ARBA" id="ARBA00022837"/>
    </source>
</evidence>
<evidence type="ECO:0000256" key="7">
    <source>
        <dbReference type="ARBA" id="ARBA00023136"/>
    </source>
</evidence>
<evidence type="ECO:0000256" key="8">
    <source>
        <dbReference type="PROSITE-ProRule" id="PRU00043"/>
    </source>
</evidence>
<dbReference type="PANTHER" id="PTHR24025">
    <property type="entry name" value="DESMOGLEIN FAMILY MEMBER"/>
    <property type="match status" value="1"/>
</dbReference>
<dbReference type="SUPFAM" id="SSF49313">
    <property type="entry name" value="Cadherin-like"/>
    <property type="match status" value="2"/>
</dbReference>
<dbReference type="Pfam" id="PF00028">
    <property type="entry name" value="Cadherin"/>
    <property type="match status" value="1"/>
</dbReference>
<reference evidence="11" key="2">
    <citation type="journal article" date="2013" name="Nature">
        <title>Insights into bilaterian evolution from three spiralian genomes.</title>
        <authorList>
            <person name="Simakov O."/>
            <person name="Marletaz F."/>
            <person name="Cho S.J."/>
            <person name="Edsinger-Gonzales E."/>
            <person name="Havlak P."/>
            <person name="Hellsten U."/>
            <person name="Kuo D.H."/>
            <person name="Larsson T."/>
            <person name="Lv J."/>
            <person name="Arendt D."/>
            <person name="Savage R."/>
            <person name="Osoegawa K."/>
            <person name="de Jong P."/>
            <person name="Grimwood J."/>
            <person name="Chapman J.A."/>
            <person name="Shapiro H."/>
            <person name="Aerts A."/>
            <person name="Otillar R.P."/>
            <person name="Terry A.Y."/>
            <person name="Boore J.L."/>
            <person name="Grigoriev I.V."/>
            <person name="Lindberg D.R."/>
            <person name="Seaver E.C."/>
            <person name="Weisblat D.A."/>
            <person name="Putnam N.H."/>
            <person name="Rokhsar D.S."/>
        </authorList>
    </citation>
    <scope>NUCLEOTIDE SEQUENCE</scope>
    <source>
        <strain evidence="11">I ESC-2004</strain>
    </source>
</reference>
<dbReference type="CDD" id="cd11304">
    <property type="entry name" value="Cadherin_repeat"/>
    <property type="match status" value="2"/>
</dbReference>
<keyword evidence="4 8" id="KW-0106">Calcium</keyword>
<dbReference type="STRING" id="283909.R7VGW1"/>
<keyword evidence="2" id="KW-0812">Transmembrane</keyword>
<keyword evidence="3" id="KW-0677">Repeat</keyword>
<dbReference type="PROSITE" id="PS00232">
    <property type="entry name" value="CADHERIN_1"/>
    <property type="match status" value="1"/>
</dbReference>
<dbReference type="InterPro" id="IPR002126">
    <property type="entry name" value="Cadherin-like_dom"/>
</dbReference>
<evidence type="ECO:0000256" key="2">
    <source>
        <dbReference type="ARBA" id="ARBA00022692"/>
    </source>
</evidence>
<dbReference type="SMART" id="SM00112">
    <property type="entry name" value="CA"/>
    <property type="match status" value="1"/>
</dbReference>
<keyword evidence="6" id="KW-1133">Transmembrane helix</keyword>
<feature type="domain" description="Cadherin" evidence="9">
    <location>
        <begin position="47"/>
        <end position="139"/>
    </location>
</feature>
<keyword evidence="7" id="KW-0472">Membrane</keyword>
<evidence type="ECO:0000256" key="5">
    <source>
        <dbReference type="ARBA" id="ARBA00022889"/>
    </source>
</evidence>
<evidence type="ECO:0000259" key="9">
    <source>
        <dbReference type="PROSITE" id="PS50268"/>
    </source>
</evidence>
<accession>X2BA89</accession>
<dbReference type="Gene3D" id="2.60.40.60">
    <property type="entry name" value="Cadherins"/>
    <property type="match status" value="2"/>
</dbReference>
<keyword evidence="11" id="KW-1185">Reference proteome</keyword>
<dbReference type="PANTHER" id="PTHR24025:SF23">
    <property type="entry name" value="NEURAL-CADHERIN"/>
    <property type="match status" value="1"/>
</dbReference>
<sequence length="139" mass="15474">MDSEKQQMYNLKVRVSDSHIPSLSSTASITVYIRDLNDNAPAFKFPNPANDSVHISNLVPEGHLVTSVVARDPDSKQNGIVSYRIVEDGLGFAIHQNNGSIVVKKVLDQIDYEVFQLQIEATDQGEPRRSTRQVLNIIV</sequence>
<protein>
    <recommendedName>
        <fullName evidence="9">Cadherin domain-containing protein</fullName>
    </recommendedName>
</protein>
<name>X2BA89_CAPTE</name>